<dbReference type="EMBL" id="JBHLTM010000076">
    <property type="protein sequence ID" value="MFC0686811.1"/>
    <property type="molecule type" value="Genomic_DNA"/>
</dbReference>
<accession>A0ABV6SC26</accession>
<proteinExistence type="predicted"/>
<evidence type="ECO:0000313" key="2">
    <source>
        <dbReference type="Proteomes" id="UP001589858"/>
    </source>
</evidence>
<name>A0ABV6SC26_9SPHN</name>
<dbReference type="Proteomes" id="UP001589858">
    <property type="component" value="Unassembled WGS sequence"/>
</dbReference>
<gene>
    <name evidence="1" type="ORF">ACFFF8_19695</name>
</gene>
<sequence>MNAASARKAWAIMALKTSSTELDETVMDMAELGARLAARRKAAKISHLPRNAAVDRTPSKQALLDQIAKTGANW</sequence>
<comment type="caution">
    <text evidence="1">The sequence shown here is derived from an EMBL/GenBank/DDBJ whole genome shotgun (WGS) entry which is preliminary data.</text>
</comment>
<organism evidence="1 2">
    <name type="scientific">Novosphingobium clariflavum</name>
    <dbReference type="NCBI Taxonomy" id="2029884"/>
    <lineage>
        <taxon>Bacteria</taxon>
        <taxon>Pseudomonadati</taxon>
        <taxon>Pseudomonadota</taxon>
        <taxon>Alphaproteobacteria</taxon>
        <taxon>Sphingomonadales</taxon>
        <taxon>Sphingomonadaceae</taxon>
        <taxon>Novosphingobium</taxon>
    </lineage>
</organism>
<dbReference type="RefSeq" id="WP_267223442.1">
    <property type="nucleotide sequence ID" value="NZ_JAPCWC010000023.1"/>
</dbReference>
<evidence type="ECO:0000313" key="1">
    <source>
        <dbReference type="EMBL" id="MFC0686811.1"/>
    </source>
</evidence>
<protein>
    <submittedName>
        <fullName evidence="1">Uncharacterized protein</fullName>
    </submittedName>
</protein>
<keyword evidence="2" id="KW-1185">Reference proteome</keyword>
<reference evidence="1 2" key="1">
    <citation type="submission" date="2024-09" db="EMBL/GenBank/DDBJ databases">
        <authorList>
            <person name="Sun Q."/>
            <person name="Mori K."/>
        </authorList>
    </citation>
    <scope>NUCLEOTIDE SEQUENCE [LARGE SCALE GENOMIC DNA]</scope>
    <source>
        <strain evidence="1 2">CICC 11035S</strain>
    </source>
</reference>